<reference evidence="2 3" key="1">
    <citation type="journal article" date="2012" name="J. Bacteriol.">
        <title>Genome Sequence of Blastococcus saxobsidens DD2, a Stone-Inhabiting Bacterium.</title>
        <authorList>
            <person name="Chouaia B."/>
            <person name="Crotti E."/>
            <person name="Brusetti L."/>
            <person name="Daffonchio D."/>
            <person name="Essoussi I."/>
            <person name="Nouioui I."/>
            <person name="Sbissi I."/>
            <person name="Ghodhbane-Gtari F."/>
            <person name="Gtari M."/>
            <person name="Vacherie B."/>
            <person name="Barbe V."/>
            <person name="Medigue C."/>
            <person name="Gury J."/>
            <person name="Pujic P."/>
            <person name="Normand P."/>
        </authorList>
    </citation>
    <scope>NUCLEOTIDE SEQUENCE [LARGE SCALE GENOMIC DNA]</scope>
    <source>
        <strain evidence="2 3">DD2</strain>
    </source>
</reference>
<reference evidence="3" key="2">
    <citation type="submission" date="2012-02" db="EMBL/GenBank/DDBJ databases">
        <title>Complete genome sequence of Blastococcus saxobsidens strain DD2.</title>
        <authorList>
            <person name="Genoscope."/>
        </authorList>
    </citation>
    <scope>NUCLEOTIDE SEQUENCE [LARGE SCALE GENOMIC DNA]</scope>
    <source>
        <strain evidence="3">DD2</strain>
    </source>
</reference>
<name>H6RVY9_BLASD</name>
<dbReference type="Proteomes" id="UP000007517">
    <property type="component" value="Chromosome"/>
</dbReference>
<dbReference type="AlphaFoldDB" id="H6RVY9"/>
<organism evidence="2 3">
    <name type="scientific">Blastococcus saxobsidens (strain DD2)</name>
    <dbReference type="NCBI Taxonomy" id="1146883"/>
    <lineage>
        <taxon>Bacteria</taxon>
        <taxon>Bacillati</taxon>
        <taxon>Actinomycetota</taxon>
        <taxon>Actinomycetes</taxon>
        <taxon>Geodermatophilales</taxon>
        <taxon>Geodermatophilaceae</taxon>
        <taxon>Blastococcus</taxon>
    </lineage>
</organism>
<evidence type="ECO:0000256" key="1">
    <source>
        <dbReference type="SAM" id="MobiDB-lite"/>
    </source>
</evidence>
<gene>
    <name evidence="2" type="ordered locus">BLASA_5045</name>
</gene>
<protein>
    <submittedName>
        <fullName evidence="2">Uncharacterized protein</fullName>
    </submittedName>
</protein>
<evidence type="ECO:0000313" key="3">
    <source>
        <dbReference type="Proteomes" id="UP000007517"/>
    </source>
</evidence>
<accession>H6RVY9</accession>
<sequence>MARFSNFGSGVEVAAPGGVQPHDPEGGIWSTTIGGKGVADIGIVPDAPGCRRPRHSARRRPRSCPLADMRTAR</sequence>
<proteinExistence type="predicted"/>
<dbReference type="HOGENOM" id="CLU_2697246_0_0_11"/>
<dbReference type="EMBL" id="FO117623">
    <property type="protein sequence ID" value="CCG05819.1"/>
    <property type="molecule type" value="Genomic_DNA"/>
</dbReference>
<feature type="compositionally biased region" description="Basic residues" evidence="1">
    <location>
        <begin position="51"/>
        <end position="62"/>
    </location>
</feature>
<dbReference type="KEGG" id="bsd:BLASA_5045"/>
<keyword evidence="3" id="KW-1185">Reference proteome</keyword>
<evidence type="ECO:0000313" key="2">
    <source>
        <dbReference type="EMBL" id="CCG05819.1"/>
    </source>
</evidence>
<dbReference type="STRING" id="1146883.BLASA_5045"/>
<feature type="region of interest" description="Disordered" evidence="1">
    <location>
        <begin position="1"/>
        <end position="73"/>
    </location>
</feature>